<accession>A0A6C0D105</accession>
<sequence length="228" mass="27612">MKEEKDGFIFLEIPNWENNLMFPFPPTHEISGYLYRPFQSLDLVAVYIDPMEEEGPMISTKFRFHNQVEEWSKEEKDRLFKNQYKGDWIFFHTHPLDVYLRFQAVYAFPSIRDISNFFLHGLEDKTSTKYQELIWTVEGIYHLRLYYPFSCLPSTEEEAIDILRIQHYQNLVNDLADIWKSKETIEFFKRSETRPCDFCWWLQTTFRKLSQKFDLSNDYLGCSFLPKK</sequence>
<proteinExistence type="predicted"/>
<evidence type="ECO:0000313" key="1">
    <source>
        <dbReference type="EMBL" id="QHT10207.1"/>
    </source>
</evidence>
<dbReference type="EMBL" id="MN739518">
    <property type="protein sequence ID" value="QHT10207.1"/>
    <property type="molecule type" value="Genomic_DNA"/>
</dbReference>
<name>A0A6C0D105_9ZZZZ</name>
<protein>
    <submittedName>
        <fullName evidence="1">Uncharacterized protein</fullName>
    </submittedName>
</protein>
<reference evidence="1" key="1">
    <citation type="journal article" date="2020" name="Nature">
        <title>Giant virus diversity and host interactions through global metagenomics.</title>
        <authorList>
            <person name="Schulz F."/>
            <person name="Roux S."/>
            <person name="Paez-Espino D."/>
            <person name="Jungbluth S."/>
            <person name="Walsh D.A."/>
            <person name="Denef V.J."/>
            <person name="McMahon K.D."/>
            <person name="Konstantinidis K.T."/>
            <person name="Eloe-Fadrosh E.A."/>
            <person name="Kyrpides N.C."/>
            <person name="Woyke T."/>
        </authorList>
    </citation>
    <scope>NUCLEOTIDE SEQUENCE</scope>
    <source>
        <strain evidence="1">GVMAG-M-3300023174-104</strain>
    </source>
</reference>
<dbReference type="AlphaFoldDB" id="A0A6C0D105"/>
<organism evidence="1">
    <name type="scientific">viral metagenome</name>
    <dbReference type="NCBI Taxonomy" id="1070528"/>
    <lineage>
        <taxon>unclassified sequences</taxon>
        <taxon>metagenomes</taxon>
        <taxon>organismal metagenomes</taxon>
    </lineage>
</organism>